<dbReference type="AlphaFoldDB" id="A0AAV4IXR4"/>
<dbReference type="EMBL" id="BMAT01002775">
    <property type="protein sequence ID" value="GFS13811.1"/>
    <property type="molecule type" value="Genomic_DNA"/>
</dbReference>
<gene>
    <name evidence="1" type="ORF">ElyMa_001406200</name>
</gene>
<keyword evidence="2" id="KW-1185">Reference proteome</keyword>
<proteinExistence type="predicted"/>
<reference evidence="1 2" key="1">
    <citation type="journal article" date="2021" name="Elife">
        <title>Chloroplast acquisition without the gene transfer in kleptoplastic sea slugs, Plakobranchus ocellatus.</title>
        <authorList>
            <person name="Maeda T."/>
            <person name="Takahashi S."/>
            <person name="Yoshida T."/>
            <person name="Shimamura S."/>
            <person name="Takaki Y."/>
            <person name="Nagai Y."/>
            <person name="Toyoda A."/>
            <person name="Suzuki Y."/>
            <person name="Arimoto A."/>
            <person name="Ishii H."/>
            <person name="Satoh N."/>
            <person name="Nishiyama T."/>
            <person name="Hasebe M."/>
            <person name="Maruyama T."/>
            <person name="Minagawa J."/>
            <person name="Obokata J."/>
            <person name="Shigenobu S."/>
        </authorList>
    </citation>
    <scope>NUCLEOTIDE SEQUENCE [LARGE SCALE GENOMIC DNA]</scope>
</reference>
<evidence type="ECO:0000313" key="1">
    <source>
        <dbReference type="EMBL" id="GFS13811.1"/>
    </source>
</evidence>
<organism evidence="1 2">
    <name type="scientific">Elysia marginata</name>
    <dbReference type="NCBI Taxonomy" id="1093978"/>
    <lineage>
        <taxon>Eukaryota</taxon>
        <taxon>Metazoa</taxon>
        <taxon>Spiralia</taxon>
        <taxon>Lophotrochozoa</taxon>
        <taxon>Mollusca</taxon>
        <taxon>Gastropoda</taxon>
        <taxon>Heterobranchia</taxon>
        <taxon>Euthyneura</taxon>
        <taxon>Panpulmonata</taxon>
        <taxon>Sacoglossa</taxon>
        <taxon>Placobranchoidea</taxon>
        <taxon>Plakobranchidae</taxon>
        <taxon>Elysia</taxon>
    </lineage>
</organism>
<sequence length="89" mass="10490">MLILSGCYSPHQGKALPREPLLYGRLENQTQIYQHQSVQVRRKVASLVRILPKKYSFIKAQMERWIEREVEMGTLKERMENGSLEDEKT</sequence>
<protein>
    <submittedName>
        <fullName evidence="1">Uncharacterized protein</fullName>
    </submittedName>
</protein>
<name>A0AAV4IXR4_9GAST</name>
<evidence type="ECO:0000313" key="2">
    <source>
        <dbReference type="Proteomes" id="UP000762676"/>
    </source>
</evidence>
<comment type="caution">
    <text evidence="1">The sequence shown here is derived from an EMBL/GenBank/DDBJ whole genome shotgun (WGS) entry which is preliminary data.</text>
</comment>
<accession>A0AAV4IXR4</accession>
<dbReference type="Proteomes" id="UP000762676">
    <property type="component" value="Unassembled WGS sequence"/>
</dbReference>